<keyword evidence="4" id="KW-1185">Reference proteome</keyword>
<dbReference type="Pfam" id="PF20183">
    <property type="entry name" value="DUF6546"/>
    <property type="match status" value="1"/>
</dbReference>
<dbReference type="AlphaFoldDB" id="A0A9P8S6E8"/>
<gene>
    <name evidence="3" type="ORF">MHUMG1_05654</name>
</gene>
<protein>
    <recommendedName>
        <fullName evidence="2">DUF6546 domain-containing protein</fullName>
    </recommendedName>
</protein>
<reference evidence="3 4" key="1">
    <citation type="submission" date="2020-07" db="EMBL/GenBank/DDBJ databases">
        <title>Metarhizium humberi genome.</title>
        <authorList>
            <person name="Lysoe E."/>
        </authorList>
    </citation>
    <scope>NUCLEOTIDE SEQUENCE [LARGE SCALE GENOMIC DNA]</scope>
    <source>
        <strain evidence="3 4">ESALQ1638</strain>
    </source>
</reference>
<evidence type="ECO:0000313" key="3">
    <source>
        <dbReference type="EMBL" id="KAH0596536.1"/>
    </source>
</evidence>
<comment type="caution">
    <text evidence="3">The sequence shown here is derived from an EMBL/GenBank/DDBJ whole genome shotgun (WGS) entry which is preliminary data.</text>
</comment>
<proteinExistence type="predicted"/>
<evidence type="ECO:0000256" key="1">
    <source>
        <dbReference type="SAM" id="MobiDB-lite"/>
    </source>
</evidence>
<organism evidence="3 4">
    <name type="scientific">Metarhizium humberi</name>
    <dbReference type="NCBI Taxonomy" id="2596975"/>
    <lineage>
        <taxon>Eukaryota</taxon>
        <taxon>Fungi</taxon>
        <taxon>Dikarya</taxon>
        <taxon>Ascomycota</taxon>
        <taxon>Pezizomycotina</taxon>
        <taxon>Sordariomycetes</taxon>
        <taxon>Hypocreomycetidae</taxon>
        <taxon>Hypocreales</taxon>
        <taxon>Clavicipitaceae</taxon>
        <taxon>Metarhizium</taxon>
    </lineage>
</organism>
<dbReference type="Proteomes" id="UP000764110">
    <property type="component" value="Unassembled WGS sequence"/>
</dbReference>
<dbReference type="EMBL" id="JACEFI010000009">
    <property type="protein sequence ID" value="KAH0596536.1"/>
    <property type="molecule type" value="Genomic_DNA"/>
</dbReference>
<evidence type="ECO:0000259" key="2">
    <source>
        <dbReference type="Pfam" id="PF20183"/>
    </source>
</evidence>
<feature type="compositionally biased region" description="Polar residues" evidence="1">
    <location>
        <begin position="14"/>
        <end position="23"/>
    </location>
</feature>
<accession>A0A9P8S6E8</accession>
<name>A0A9P8S6E8_9HYPO</name>
<sequence>MDRATEPVQADPRQPSSITKTSSWTSLPAEIRQKILHQVSLPASRTGHEGLGSPKVARFTAVCREWQVFFESCTFRRLVLNPDSLGEFDAIVRRRDARLGYIRKLWLRVQLPRYECPDCDETEDEATQRRNNEIFTTCIRSLLGTLKLWDPVRHGGGGLALMLSASSPSDSEHRFKRCEIRDDYPFHYTEDLYSAPGMVHFHWVSMAGLFSRYFHRDRLPPWGDEHLKRVQGTPLRLERQRGERGRFISPCKSFPAVPIVRGLVMRRQFRRDIHVRALSWLLARSFVALEWLHLERTVSLEPQEEISFNQGMKTRASRYGEYLARLTLDAFFPGFQLHLLPSLPKTLRRLSFTRWKIPKTERYYDVEKVGSRIPPRDQDYLPREMARLSQRLEQLCPPWQMDTAAFLRSLVQLRESPGMPESSLKHVILRCLLPSSQESREKFESLALLAANAALSLPQLQVMELWGTCLDGAESRAYIFRYARRDRRASIVWRSCQEAMVAQARILRRWTDVAQKHSYSTLAYEFVPFAEPNTEIFWSDGACVYRHLLLKDLLFDPITRVIMENETYQWRGLPRQGDDDLENLGTPNLLGGHL</sequence>
<dbReference type="InterPro" id="IPR046676">
    <property type="entry name" value="DUF6546"/>
</dbReference>
<evidence type="ECO:0000313" key="4">
    <source>
        <dbReference type="Proteomes" id="UP000764110"/>
    </source>
</evidence>
<feature type="region of interest" description="Disordered" evidence="1">
    <location>
        <begin position="1"/>
        <end position="23"/>
    </location>
</feature>
<feature type="domain" description="DUF6546" evidence="2">
    <location>
        <begin position="342"/>
        <end position="551"/>
    </location>
</feature>